<dbReference type="Proteomes" id="UP000053611">
    <property type="component" value="Unassembled WGS sequence"/>
</dbReference>
<feature type="region of interest" description="Disordered" evidence="1">
    <location>
        <begin position="25"/>
        <end position="102"/>
    </location>
</feature>
<feature type="compositionally biased region" description="Basic residues" evidence="1">
    <location>
        <begin position="30"/>
        <end position="49"/>
    </location>
</feature>
<evidence type="ECO:0000256" key="1">
    <source>
        <dbReference type="SAM" id="MobiDB-lite"/>
    </source>
</evidence>
<keyword evidence="3" id="KW-1185">Reference proteome</keyword>
<protein>
    <submittedName>
        <fullName evidence="2">Uncharacterized protein</fullName>
    </submittedName>
</protein>
<feature type="compositionally biased region" description="Basic and acidic residues" evidence="1">
    <location>
        <begin position="91"/>
        <end position="102"/>
    </location>
</feature>
<name>A0A0J0XCS2_9TREE</name>
<proteinExistence type="predicted"/>
<feature type="compositionally biased region" description="Low complexity" evidence="1">
    <location>
        <begin position="64"/>
        <end position="78"/>
    </location>
</feature>
<reference evidence="2 3" key="1">
    <citation type="submission" date="2015-03" db="EMBL/GenBank/DDBJ databases">
        <title>Genomics and transcriptomics of the oil-accumulating basidiomycete yeast T. oleaginosus allow insights into substrate utilization and the diverse evolutionary trajectories of mating systems in fungi.</title>
        <authorList>
            <consortium name="DOE Joint Genome Institute"/>
            <person name="Kourist R."/>
            <person name="Kracht O."/>
            <person name="Bracharz F."/>
            <person name="Lipzen A."/>
            <person name="Nolan M."/>
            <person name="Ohm R."/>
            <person name="Grigoriev I."/>
            <person name="Sun S."/>
            <person name="Heitman J."/>
            <person name="Bruck T."/>
            <person name="Nowrousian M."/>
        </authorList>
    </citation>
    <scope>NUCLEOTIDE SEQUENCE [LARGE SCALE GENOMIC DNA]</scope>
    <source>
        <strain evidence="2 3">IBC0246</strain>
    </source>
</reference>
<dbReference type="EMBL" id="KQ087279">
    <property type="protein sequence ID" value="KLT38862.1"/>
    <property type="molecule type" value="Genomic_DNA"/>
</dbReference>
<organism evidence="2 3">
    <name type="scientific">Cutaneotrichosporon oleaginosum</name>
    <dbReference type="NCBI Taxonomy" id="879819"/>
    <lineage>
        <taxon>Eukaryota</taxon>
        <taxon>Fungi</taxon>
        <taxon>Dikarya</taxon>
        <taxon>Basidiomycota</taxon>
        <taxon>Agaricomycotina</taxon>
        <taxon>Tremellomycetes</taxon>
        <taxon>Trichosporonales</taxon>
        <taxon>Trichosporonaceae</taxon>
        <taxon>Cutaneotrichosporon</taxon>
    </lineage>
</organism>
<evidence type="ECO:0000313" key="3">
    <source>
        <dbReference type="Proteomes" id="UP000053611"/>
    </source>
</evidence>
<accession>A0A0J0XCS2</accession>
<sequence>MIPRPTIPIPITRRLSALDHVAKELDPPQTHHHPAITRAHAATHHRPRRLGAVPGHNLRRARARAATAPCPRAPPTAAGVPATSAARRAVRPADADEREAVARVRPRARRRLGDVRDELDPRRGRRRVHGRIWGGVVRLLRRGEERPDQPREGRVRLLRRKGGVSGRRALCCVYERVCARWRGGGVAPAPAPWVTASAACEAARLAGVGRACCRAGESRDKAAPAEQLVEFGQAVIKR</sequence>
<gene>
    <name evidence="2" type="ORF">CC85DRAFT_12652</name>
</gene>
<evidence type="ECO:0000313" key="2">
    <source>
        <dbReference type="EMBL" id="KLT38862.1"/>
    </source>
</evidence>
<dbReference type="GeneID" id="28980041"/>
<dbReference type="AlphaFoldDB" id="A0A0J0XCS2"/>
<dbReference type="RefSeq" id="XP_018275353.1">
    <property type="nucleotide sequence ID" value="XM_018419438.1"/>
</dbReference>